<dbReference type="Proteomes" id="UP000192596">
    <property type="component" value="Unassembled WGS sequence"/>
</dbReference>
<protein>
    <submittedName>
        <fullName evidence="2">Uncharacterized protein</fullName>
    </submittedName>
</protein>
<name>A0A1V8TR42_9PEZI</name>
<proteinExistence type="predicted"/>
<gene>
    <name evidence="2" type="ORF">B0A48_00741</name>
</gene>
<sequence>MATSLNPDELRFPEYDLGMPAEVVYDGQHDLPSLSPLADVPFLASSAQNPNIDPHLADNIINTYHHQLNSTSKSSPTPHALAKSAAAKPSPTPASPHSHQ</sequence>
<keyword evidence="3" id="KW-1185">Reference proteome</keyword>
<evidence type="ECO:0000256" key="1">
    <source>
        <dbReference type="SAM" id="MobiDB-lite"/>
    </source>
</evidence>
<evidence type="ECO:0000313" key="2">
    <source>
        <dbReference type="EMBL" id="OQO13866.1"/>
    </source>
</evidence>
<reference evidence="3" key="1">
    <citation type="submission" date="2017-03" db="EMBL/GenBank/DDBJ databases">
        <title>Genomes of endolithic fungi from Antarctica.</title>
        <authorList>
            <person name="Coleine C."/>
            <person name="Masonjones S."/>
            <person name="Stajich J.E."/>
        </authorList>
    </citation>
    <scope>NUCLEOTIDE SEQUENCE [LARGE SCALE GENOMIC DNA]</scope>
    <source>
        <strain evidence="3">CCFEE 5527</strain>
    </source>
</reference>
<evidence type="ECO:0000313" key="3">
    <source>
        <dbReference type="Proteomes" id="UP000192596"/>
    </source>
</evidence>
<dbReference type="AlphaFoldDB" id="A0A1V8TR42"/>
<feature type="compositionally biased region" description="Low complexity" evidence="1">
    <location>
        <begin position="76"/>
        <end position="100"/>
    </location>
</feature>
<organism evidence="2 3">
    <name type="scientific">Cryoendolithus antarcticus</name>
    <dbReference type="NCBI Taxonomy" id="1507870"/>
    <lineage>
        <taxon>Eukaryota</taxon>
        <taxon>Fungi</taxon>
        <taxon>Dikarya</taxon>
        <taxon>Ascomycota</taxon>
        <taxon>Pezizomycotina</taxon>
        <taxon>Dothideomycetes</taxon>
        <taxon>Dothideomycetidae</taxon>
        <taxon>Cladosporiales</taxon>
        <taxon>Cladosporiaceae</taxon>
        <taxon>Cryoendolithus</taxon>
    </lineage>
</organism>
<dbReference type="EMBL" id="NAJO01000002">
    <property type="protein sequence ID" value="OQO13866.1"/>
    <property type="molecule type" value="Genomic_DNA"/>
</dbReference>
<dbReference type="InParanoid" id="A0A1V8TR42"/>
<feature type="region of interest" description="Disordered" evidence="1">
    <location>
        <begin position="67"/>
        <end position="100"/>
    </location>
</feature>
<accession>A0A1V8TR42</accession>
<comment type="caution">
    <text evidence="2">The sequence shown here is derived from an EMBL/GenBank/DDBJ whole genome shotgun (WGS) entry which is preliminary data.</text>
</comment>